<feature type="signal peptide" evidence="3">
    <location>
        <begin position="1"/>
        <end position="17"/>
    </location>
</feature>
<feature type="chain" id="PRO_5014211358" description="Carboxylic ester hydrolase" evidence="3">
    <location>
        <begin position="18"/>
        <end position="592"/>
    </location>
</feature>
<feature type="domain" description="Carboxylesterase type B" evidence="4">
    <location>
        <begin position="40"/>
        <end position="530"/>
    </location>
</feature>
<dbReference type="InterPro" id="IPR002018">
    <property type="entry name" value="CarbesteraseB"/>
</dbReference>
<dbReference type="EC" id="3.1.1.-" evidence="3"/>
<name>A0A2J6R209_HYAVF</name>
<dbReference type="InterPro" id="IPR050309">
    <property type="entry name" value="Type-B_Carboxylest/Lipase"/>
</dbReference>
<dbReference type="EMBL" id="KZ613959">
    <property type="protein sequence ID" value="PMD32509.1"/>
    <property type="molecule type" value="Genomic_DNA"/>
</dbReference>
<evidence type="ECO:0000313" key="5">
    <source>
        <dbReference type="EMBL" id="PMD32509.1"/>
    </source>
</evidence>
<dbReference type="Proteomes" id="UP000235786">
    <property type="component" value="Unassembled WGS sequence"/>
</dbReference>
<keyword evidence="3" id="KW-0732">Signal</keyword>
<evidence type="ECO:0000256" key="2">
    <source>
        <dbReference type="ARBA" id="ARBA00022801"/>
    </source>
</evidence>
<sequence length="592" mass="63654">MVWIAVATLVASSKVLAHTVHQRDAVPTVDLGYEIHTATTNSTGQYHIFGNIPYAVQPVGDLRFSKPVLPVGNSSNVNNGSVDVMCMQASPAWLLANLAESYNISLAQFTEIFDNLLGQTEACLALDVYVPEGIFNNRIATKAPVVVWIHGGGFTSGSKVADSNPAGLIARSTLNNSEGFVYVAINYRLGLYGWLGGDDLTPNLGLYDQAVALEWVQKYIELFGGDAARVTVMGESAGAASIFHQVTAYGGAQQASFRQAIMQSPAFTVAENMTTSYELTMVEATRQTGRTVSTVADLAKLDSDTLKSINEAVVYNATDSGFVYGPSPDGTYVPALPQVLLAEGKFNHDVQVMVGHNSAELLGTTHVNITTQSDVSYYVQRLVPNISSATLNYILDVLYPATDYSSELVRAAQIGTDSTIGCSTRDLGLAFNNSTYNYLFAIPPGYHAEDIPYTFFNGNTSTLDDGVAVNEAIAYALQDYLIGFAMTGDPNKSPAGATVQFPTYGSEAQVIAFTSAALVTRTDDMDKPQCEWWQQAMVQGLFNLTTTATTTSKPAMPSHSYSSSGSRLPWEGSLLVGCAILWIVWFNTAWIV</sequence>
<evidence type="ECO:0000256" key="3">
    <source>
        <dbReference type="RuleBase" id="RU361235"/>
    </source>
</evidence>
<keyword evidence="2 3" id="KW-0378">Hydrolase</keyword>
<organism evidence="5 6">
    <name type="scientific">Hyaloscypha variabilis (strain UAMH 11265 / GT02V1 / F)</name>
    <name type="common">Meliniomyces variabilis</name>
    <dbReference type="NCBI Taxonomy" id="1149755"/>
    <lineage>
        <taxon>Eukaryota</taxon>
        <taxon>Fungi</taxon>
        <taxon>Dikarya</taxon>
        <taxon>Ascomycota</taxon>
        <taxon>Pezizomycotina</taxon>
        <taxon>Leotiomycetes</taxon>
        <taxon>Helotiales</taxon>
        <taxon>Hyaloscyphaceae</taxon>
        <taxon>Hyaloscypha</taxon>
        <taxon>Hyaloscypha variabilis</taxon>
    </lineage>
</organism>
<evidence type="ECO:0000313" key="6">
    <source>
        <dbReference type="Proteomes" id="UP000235786"/>
    </source>
</evidence>
<accession>A0A2J6R209</accession>
<dbReference type="GO" id="GO:0016787">
    <property type="term" value="F:hydrolase activity"/>
    <property type="evidence" value="ECO:0007669"/>
    <property type="project" value="UniProtKB-KW"/>
</dbReference>
<dbReference type="InterPro" id="IPR019826">
    <property type="entry name" value="Carboxylesterase_B_AS"/>
</dbReference>
<dbReference type="OrthoDB" id="408631at2759"/>
<reference evidence="5 6" key="1">
    <citation type="submission" date="2016-04" db="EMBL/GenBank/DDBJ databases">
        <title>A degradative enzymes factory behind the ericoid mycorrhizal symbiosis.</title>
        <authorList>
            <consortium name="DOE Joint Genome Institute"/>
            <person name="Martino E."/>
            <person name="Morin E."/>
            <person name="Grelet G."/>
            <person name="Kuo A."/>
            <person name="Kohler A."/>
            <person name="Daghino S."/>
            <person name="Barry K."/>
            <person name="Choi C."/>
            <person name="Cichocki N."/>
            <person name="Clum A."/>
            <person name="Copeland A."/>
            <person name="Hainaut M."/>
            <person name="Haridas S."/>
            <person name="Labutti K."/>
            <person name="Lindquist E."/>
            <person name="Lipzen A."/>
            <person name="Khouja H.-R."/>
            <person name="Murat C."/>
            <person name="Ohm R."/>
            <person name="Olson A."/>
            <person name="Spatafora J."/>
            <person name="Veneault-Fourrey C."/>
            <person name="Henrissat B."/>
            <person name="Grigoriev I."/>
            <person name="Martin F."/>
            <person name="Perotto S."/>
        </authorList>
    </citation>
    <scope>NUCLEOTIDE SEQUENCE [LARGE SCALE GENOMIC DNA]</scope>
    <source>
        <strain evidence="5 6">F</strain>
    </source>
</reference>
<gene>
    <name evidence="5" type="ORF">L207DRAFT_500254</name>
</gene>
<dbReference type="InterPro" id="IPR029058">
    <property type="entry name" value="AB_hydrolase_fold"/>
</dbReference>
<dbReference type="Gene3D" id="3.40.50.1820">
    <property type="entry name" value="alpha/beta hydrolase"/>
    <property type="match status" value="1"/>
</dbReference>
<dbReference type="SUPFAM" id="SSF53474">
    <property type="entry name" value="alpha/beta-Hydrolases"/>
    <property type="match status" value="1"/>
</dbReference>
<dbReference type="PROSITE" id="PS00122">
    <property type="entry name" value="CARBOXYLESTERASE_B_1"/>
    <property type="match status" value="1"/>
</dbReference>
<dbReference type="AlphaFoldDB" id="A0A2J6R209"/>
<dbReference type="PANTHER" id="PTHR11559">
    <property type="entry name" value="CARBOXYLESTERASE"/>
    <property type="match status" value="1"/>
</dbReference>
<dbReference type="STRING" id="1149755.A0A2J6R209"/>
<comment type="similarity">
    <text evidence="1 3">Belongs to the type-B carboxylesterase/lipase family.</text>
</comment>
<protein>
    <recommendedName>
        <fullName evidence="3">Carboxylic ester hydrolase</fullName>
        <ecNumber evidence="3">3.1.1.-</ecNumber>
    </recommendedName>
</protein>
<keyword evidence="6" id="KW-1185">Reference proteome</keyword>
<dbReference type="Pfam" id="PF00135">
    <property type="entry name" value="COesterase"/>
    <property type="match status" value="1"/>
</dbReference>
<evidence type="ECO:0000256" key="1">
    <source>
        <dbReference type="ARBA" id="ARBA00005964"/>
    </source>
</evidence>
<proteinExistence type="inferred from homology"/>
<evidence type="ECO:0000259" key="4">
    <source>
        <dbReference type="Pfam" id="PF00135"/>
    </source>
</evidence>